<dbReference type="AlphaFoldDB" id="A0A841RR98"/>
<dbReference type="Gene3D" id="2.40.128.110">
    <property type="entry name" value="Lipid/polyisoprenoid-binding, YceI-like"/>
    <property type="match status" value="1"/>
</dbReference>
<dbReference type="SUPFAM" id="SSF101874">
    <property type="entry name" value="YceI-like"/>
    <property type="match status" value="1"/>
</dbReference>
<gene>
    <name evidence="3" type="ORF">GGQ92_003171</name>
</gene>
<dbReference type="PANTHER" id="PTHR34406">
    <property type="entry name" value="PROTEIN YCEI"/>
    <property type="match status" value="1"/>
</dbReference>
<feature type="domain" description="Lipid/polyisoprenoid-binding YceI-like" evidence="2">
    <location>
        <begin position="2"/>
        <end position="172"/>
    </location>
</feature>
<protein>
    <submittedName>
        <fullName evidence="3">Polyisoprenoid-binding protein YceI</fullName>
    </submittedName>
</protein>
<dbReference type="PANTHER" id="PTHR34406:SF1">
    <property type="entry name" value="PROTEIN YCEI"/>
    <property type="match status" value="1"/>
</dbReference>
<dbReference type="Pfam" id="PF04264">
    <property type="entry name" value="YceI"/>
    <property type="match status" value="1"/>
</dbReference>
<evidence type="ECO:0000313" key="4">
    <source>
        <dbReference type="Proteomes" id="UP000572212"/>
    </source>
</evidence>
<comment type="caution">
    <text evidence="3">The sequence shown here is derived from an EMBL/GenBank/DDBJ whole genome shotgun (WGS) entry which is preliminary data.</text>
</comment>
<evidence type="ECO:0000256" key="1">
    <source>
        <dbReference type="ARBA" id="ARBA00008812"/>
    </source>
</evidence>
<comment type="similarity">
    <text evidence="1">Belongs to the UPF0312 family.</text>
</comment>
<dbReference type="EMBL" id="JACHON010000033">
    <property type="protein sequence ID" value="MBB6514347.1"/>
    <property type="molecule type" value="Genomic_DNA"/>
</dbReference>
<evidence type="ECO:0000313" key="3">
    <source>
        <dbReference type="EMBL" id="MBB6514347.1"/>
    </source>
</evidence>
<sequence length="174" mass="19088">MAVILDKVHSAISFEVKHMMVSKAKGQFKDFDIDFSGSFDELENASVKATIKVDSIDTNNGDRDNHLKSGDFFDAETHPEIVFVSKSIKKVSDSEYDVTGDLTIRGTTNEETFRVDYNGTAKDPMQGKTIAGADFNGTIDREKYGLTWNAALETGGVLVGKDVKIHGGLEFVVE</sequence>
<dbReference type="InterPro" id="IPR036761">
    <property type="entry name" value="TTHA0802/YceI-like_sf"/>
</dbReference>
<organism evidence="3 4">
    <name type="scientific">Gracilibacillus halotolerans</name>
    <dbReference type="NCBI Taxonomy" id="74386"/>
    <lineage>
        <taxon>Bacteria</taxon>
        <taxon>Bacillati</taxon>
        <taxon>Bacillota</taxon>
        <taxon>Bacilli</taxon>
        <taxon>Bacillales</taxon>
        <taxon>Bacillaceae</taxon>
        <taxon>Gracilibacillus</taxon>
    </lineage>
</organism>
<proteinExistence type="inferred from homology"/>
<dbReference type="InterPro" id="IPR007372">
    <property type="entry name" value="Lipid/polyisoprenoid-bd_YceI"/>
</dbReference>
<dbReference type="Proteomes" id="UP000572212">
    <property type="component" value="Unassembled WGS sequence"/>
</dbReference>
<accession>A0A841RR98</accession>
<dbReference type="SMART" id="SM00867">
    <property type="entry name" value="YceI"/>
    <property type="match status" value="1"/>
</dbReference>
<reference evidence="3 4" key="1">
    <citation type="submission" date="2020-08" db="EMBL/GenBank/DDBJ databases">
        <title>Genomic Encyclopedia of Type Strains, Phase IV (KMG-IV): sequencing the most valuable type-strain genomes for metagenomic binning, comparative biology and taxonomic classification.</title>
        <authorList>
            <person name="Goeker M."/>
        </authorList>
    </citation>
    <scope>NUCLEOTIDE SEQUENCE [LARGE SCALE GENOMIC DNA]</scope>
    <source>
        <strain evidence="3 4">DSM 11805</strain>
    </source>
</reference>
<name>A0A841RR98_9BACI</name>
<evidence type="ECO:0000259" key="2">
    <source>
        <dbReference type="SMART" id="SM00867"/>
    </source>
</evidence>
<keyword evidence="4" id="KW-1185">Reference proteome</keyword>
<dbReference type="RefSeq" id="WP_184251174.1">
    <property type="nucleotide sequence ID" value="NZ_BAAACU010000016.1"/>
</dbReference>